<dbReference type="Proteomes" id="UP000050509">
    <property type="component" value="Unassembled WGS sequence"/>
</dbReference>
<evidence type="ECO:0000256" key="1">
    <source>
        <dbReference type="SAM" id="Phobius"/>
    </source>
</evidence>
<keyword evidence="1" id="KW-1133">Transmembrane helix</keyword>
<comment type="caution">
    <text evidence="2">The sequence shown here is derived from an EMBL/GenBank/DDBJ whole genome shotgun (WGS) entry which is preliminary data.</text>
</comment>
<name>A0A0P9D623_9CHLR</name>
<feature type="transmembrane region" description="Helical" evidence="1">
    <location>
        <begin position="57"/>
        <end position="81"/>
    </location>
</feature>
<dbReference type="EMBL" id="LJCR01000298">
    <property type="protein sequence ID" value="KPV53264.1"/>
    <property type="molecule type" value="Genomic_DNA"/>
</dbReference>
<reference evidence="2 3" key="1">
    <citation type="submission" date="2015-09" db="EMBL/GenBank/DDBJ databases">
        <title>Draft genome sequence of Kouleothrix aurantiaca JCM 19913.</title>
        <authorList>
            <person name="Hemp J."/>
        </authorList>
    </citation>
    <scope>NUCLEOTIDE SEQUENCE [LARGE SCALE GENOMIC DNA]</scope>
    <source>
        <strain evidence="2 3">COM-B</strain>
    </source>
</reference>
<keyword evidence="1" id="KW-0472">Membrane</keyword>
<keyword evidence="3" id="KW-1185">Reference proteome</keyword>
<feature type="transmembrane region" description="Helical" evidence="1">
    <location>
        <begin position="29"/>
        <end position="50"/>
    </location>
</feature>
<evidence type="ECO:0000313" key="3">
    <source>
        <dbReference type="Proteomes" id="UP000050509"/>
    </source>
</evidence>
<gene>
    <name evidence="2" type="ORF">SE17_10635</name>
</gene>
<dbReference type="AlphaFoldDB" id="A0A0P9D623"/>
<accession>A0A0P9D623</accession>
<protein>
    <submittedName>
        <fullName evidence="2">Uncharacterized protein</fullName>
    </submittedName>
</protein>
<organism evidence="2 3">
    <name type="scientific">Kouleothrix aurantiaca</name>
    <dbReference type="NCBI Taxonomy" id="186479"/>
    <lineage>
        <taxon>Bacteria</taxon>
        <taxon>Bacillati</taxon>
        <taxon>Chloroflexota</taxon>
        <taxon>Chloroflexia</taxon>
        <taxon>Chloroflexales</taxon>
        <taxon>Roseiflexineae</taxon>
        <taxon>Roseiflexaceae</taxon>
        <taxon>Kouleothrix</taxon>
    </lineage>
</organism>
<keyword evidence="1" id="KW-0812">Transmembrane</keyword>
<sequence length="118" mass="12613">MLTDGVINPWKAVAGLPPLLYGMLLCMKLPNAALALTALVVVLLAALWLISYQDYSLWAAMPSLVGGALLVICIAALLGGVSDTSFVPISREVTELWFVCGLALGYVGWGIYESRRSQ</sequence>
<feature type="transmembrane region" description="Helical" evidence="1">
    <location>
        <begin position="93"/>
        <end position="112"/>
    </location>
</feature>
<evidence type="ECO:0000313" key="2">
    <source>
        <dbReference type="EMBL" id="KPV53264.1"/>
    </source>
</evidence>
<proteinExistence type="predicted"/>